<evidence type="ECO:0000313" key="4">
    <source>
        <dbReference type="EMBL" id="KAF8757201.1"/>
    </source>
</evidence>
<feature type="domain" description="DUF6699" evidence="2">
    <location>
        <begin position="156"/>
        <end position="336"/>
    </location>
</feature>
<dbReference type="InterPro" id="IPR046522">
    <property type="entry name" value="DUF6699"/>
</dbReference>
<dbReference type="Proteomes" id="UP000614334">
    <property type="component" value="Unassembled WGS sequence"/>
</dbReference>
<gene>
    <name evidence="4" type="ORF">RHS01_03782</name>
    <name evidence="3" type="ORF">RHS04_05343</name>
</gene>
<dbReference type="AlphaFoldDB" id="A0A8H7LJC9"/>
<evidence type="ECO:0000256" key="1">
    <source>
        <dbReference type="SAM" id="MobiDB-lite"/>
    </source>
</evidence>
<comment type="caution">
    <text evidence="3">The sequence shown here is derived from an EMBL/GenBank/DDBJ whole genome shotgun (WGS) entry which is preliminary data.</text>
</comment>
<organism evidence="3 5">
    <name type="scientific">Rhizoctonia solani</name>
    <dbReference type="NCBI Taxonomy" id="456999"/>
    <lineage>
        <taxon>Eukaryota</taxon>
        <taxon>Fungi</taxon>
        <taxon>Dikarya</taxon>
        <taxon>Basidiomycota</taxon>
        <taxon>Agaricomycotina</taxon>
        <taxon>Agaricomycetes</taxon>
        <taxon>Cantharellales</taxon>
        <taxon>Ceratobasidiaceae</taxon>
        <taxon>Rhizoctonia</taxon>
    </lineage>
</organism>
<name>A0A8H7LJC9_9AGAM</name>
<dbReference type="Proteomes" id="UP000650582">
    <property type="component" value="Unassembled WGS sequence"/>
</dbReference>
<sequence>MAYRTWLQTAAPATLSWRRVTQGAATGPSTPLTTTCIISLMFLITTLRNEKPLPLIPRNERRSRRPSALVEVDNSSVYSYASSSVSRSSHSVRLVRDRHDSQTSSCPSEGSLVPSILKSRSSESRDGRRRSHRKSVRFLPILDTLLRHALHSRSILHDLRFSPHSARMLSATNHHGSGGFNPTQYVPLCPRTRAQPAVSPPVSQIYIVSYEFPWVIEVNAAVSDPGAHHFVTSGRERHAAEPFVTIYDVMHALWAYLQRPVVESEWSALSSTQRRTIRRTCLSAYAREPSRSYSQGTITSRSRSQKPAKAIASEDRKVVRKIDWLGTYTRFAGLGKDEELIADRIEEPWKRELTWVLALDENEYRYDDAATGY</sequence>
<feature type="region of interest" description="Disordered" evidence="1">
    <location>
        <begin position="89"/>
        <end position="133"/>
    </location>
</feature>
<dbReference type="EMBL" id="JACYCC010000039">
    <property type="protein sequence ID" value="KAF8678168.1"/>
    <property type="molecule type" value="Genomic_DNA"/>
</dbReference>
<dbReference type="Pfam" id="PF20415">
    <property type="entry name" value="DUF6699"/>
    <property type="match status" value="1"/>
</dbReference>
<dbReference type="EMBL" id="JACYCF010000005">
    <property type="protein sequence ID" value="KAF8757201.1"/>
    <property type="molecule type" value="Genomic_DNA"/>
</dbReference>
<proteinExistence type="predicted"/>
<reference evidence="3" key="1">
    <citation type="submission" date="2020-09" db="EMBL/GenBank/DDBJ databases">
        <title>Comparative genome analyses of four rice-infecting Rhizoctonia solani isolates reveal extensive enrichment of homogalacturonan modification genes.</title>
        <authorList>
            <person name="Lee D.-Y."/>
            <person name="Jeon J."/>
            <person name="Kim K.-T."/>
            <person name="Cheong K."/>
            <person name="Song H."/>
            <person name="Choi G."/>
            <person name="Ko J."/>
            <person name="Opiyo S.O."/>
            <person name="Zuo S."/>
            <person name="Madhav S."/>
            <person name="Lee Y.-H."/>
            <person name="Wang G.-L."/>
        </authorList>
    </citation>
    <scope>NUCLEOTIDE SEQUENCE</scope>
    <source>
        <strain evidence="4">AG1-IA B2</strain>
        <strain evidence="3">AG1-IA YN-7</strain>
    </source>
</reference>
<protein>
    <recommendedName>
        <fullName evidence="2">DUF6699 domain-containing protein</fullName>
    </recommendedName>
</protein>
<evidence type="ECO:0000313" key="3">
    <source>
        <dbReference type="EMBL" id="KAF8678168.1"/>
    </source>
</evidence>
<evidence type="ECO:0000313" key="5">
    <source>
        <dbReference type="Proteomes" id="UP000650582"/>
    </source>
</evidence>
<accession>A0A8H7LJC9</accession>
<evidence type="ECO:0000259" key="2">
    <source>
        <dbReference type="Pfam" id="PF20415"/>
    </source>
</evidence>